<comment type="caution">
    <text evidence="3">The sequence shown here is derived from an EMBL/GenBank/DDBJ whole genome shotgun (WGS) entry which is preliminary data.</text>
</comment>
<organism evidence="3 4">
    <name type="scientific">Bermanella marisrubri</name>
    <dbReference type="NCBI Taxonomy" id="207949"/>
    <lineage>
        <taxon>Bacteria</taxon>
        <taxon>Pseudomonadati</taxon>
        <taxon>Pseudomonadota</taxon>
        <taxon>Gammaproteobacteria</taxon>
        <taxon>Oceanospirillales</taxon>
        <taxon>Oceanospirillaceae</taxon>
        <taxon>Bermanella</taxon>
    </lineage>
</organism>
<dbReference type="STRING" id="207949.RED65_13897"/>
<dbReference type="HOGENOM" id="CLU_016532_0_0_6"/>
<dbReference type="Pfam" id="PF06980">
    <property type="entry name" value="DUF1302"/>
    <property type="match status" value="1"/>
</dbReference>
<dbReference type="RefSeq" id="WP_007017920.1">
    <property type="nucleotide sequence ID" value="NZ_CH724115.1"/>
</dbReference>
<feature type="region of interest" description="Disordered" evidence="1">
    <location>
        <begin position="540"/>
        <end position="565"/>
    </location>
</feature>
<sequence length="663" mass="70806">MTKITKSLGFKLLPLAVAVTAGNASALQMSIGPVDTTVSTSISYGVAIRTEDPDPSVIARHGTSELVPNASGSTYNFDDGNLNYEKGDIYTNVLKANADLEFNYDNKAGAFFRAKAYYDSAIMDGDPAWKEYTDATKDAAGQGYDLLDAYLWYNFDIGSVPVSARIGRQVISWGESTFIQGGINSINPIDASAARKPGVEVKEVLLPVNLAYASFGLTYELTLEAFYQLEWEKTRIDPCGTFFSTADFVADGCGPVVLGGPAGEKAYLNVRDIELASGAPLGDRSAPIAERMPDADPSDNGQYGIALRWYSEALGDTEFGFYHMNIHSRVPLISGKAANPYTDTDNDGVDDSVTNTNNPAAAFPSYQIQFPEDIKLSGISFNTTTAGGWSLGGEVSLTQDRPVQHNSLELLLAGNLVPSSKMFKQRYDEATGGDLDVNNPAEVAAAKAALAGNAFNGYDLYDIAQAQMTFVKFYDQVMGASRLTFATEIGMTHVLDLRSKDEARYGRSGVYGVGSFDPIAVGNGAFYTCDANDISAGPTTAGSTDGTNGTNGAGGSNENPANCTNDGYVDETSGGIRVRASLDYNNAFFGANLRPKIALGYDMNNGPEPGSQFVDGRIQASLGLDFVYLNRYSGGIAYSMFDGGDYNVTSDRDNVSLNLKVTF</sequence>
<dbReference type="OrthoDB" id="7000272at2"/>
<dbReference type="AlphaFoldDB" id="Q1N115"/>
<dbReference type="InterPro" id="IPR010727">
    <property type="entry name" value="DUF1302"/>
</dbReference>
<keyword evidence="2" id="KW-0732">Signal</keyword>
<dbReference type="Proteomes" id="UP000004263">
    <property type="component" value="Unassembled WGS sequence"/>
</dbReference>
<feature type="signal peptide" evidence="2">
    <location>
        <begin position="1"/>
        <end position="26"/>
    </location>
</feature>
<dbReference type="EMBL" id="AAQH01000012">
    <property type="protein sequence ID" value="EAT11859.1"/>
    <property type="molecule type" value="Genomic_DNA"/>
</dbReference>
<protein>
    <submittedName>
        <fullName evidence="3">ABC-type dipeptide transport system, periplasmic component</fullName>
    </submittedName>
</protein>
<keyword evidence="4" id="KW-1185">Reference proteome</keyword>
<evidence type="ECO:0000256" key="1">
    <source>
        <dbReference type="SAM" id="MobiDB-lite"/>
    </source>
</evidence>
<name>Q1N115_9GAMM</name>
<feature type="chain" id="PRO_5004194852" evidence="2">
    <location>
        <begin position="27"/>
        <end position="663"/>
    </location>
</feature>
<evidence type="ECO:0000256" key="2">
    <source>
        <dbReference type="SAM" id="SignalP"/>
    </source>
</evidence>
<accession>Q1N115</accession>
<proteinExistence type="predicted"/>
<reference evidence="3 4" key="1">
    <citation type="submission" date="2006-03" db="EMBL/GenBank/DDBJ databases">
        <authorList>
            <person name="Pinhassi J."/>
            <person name="Pedros-Alio C."/>
            <person name="Ferriera S."/>
            <person name="Johnson J."/>
            <person name="Kravitz S."/>
            <person name="Halpern A."/>
            <person name="Remington K."/>
            <person name="Beeson K."/>
            <person name="Tran B."/>
            <person name="Rogers Y.-H."/>
            <person name="Friedman R."/>
            <person name="Venter J.C."/>
        </authorList>
    </citation>
    <scope>NUCLEOTIDE SEQUENCE [LARGE SCALE GENOMIC DNA]</scope>
    <source>
        <strain evidence="3 4">RED65</strain>
    </source>
</reference>
<evidence type="ECO:0000313" key="3">
    <source>
        <dbReference type="EMBL" id="EAT11859.1"/>
    </source>
</evidence>
<evidence type="ECO:0000313" key="4">
    <source>
        <dbReference type="Proteomes" id="UP000004263"/>
    </source>
</evidence>
<gene>
    <name evidence="3" type="ORF">RED65_13897</name>
</gene>